<organism evidence="1 2">
    <name type="scientific">Ensifer adhaerens</name>
    <name type="common">Sinorhizobium morelense</name>
    <dbReference type="NCBI Taxonomy" id="106592"/>
    <lineage>
        <taxon>Bacteria</taxon>
        <taxon>Pseudomonadati</taxon>
        <taxon>Pseudomonadota</taxon>
        <taxon>Alphaproteobacteria</taxon>
        <taxon>Hyphomicrobiales</taxon>
        <taxon>Rhizobiaceae</taxon>
        <taxon>Sinorhizobium/Ensifer group</taxon>
        <taxon>Ensifer</taxon>
    </lineage>
</organism>
<name>A0ACC5T5I8_ENSAD</name>
<evidence type="ECO:0000313" key="1">
    <source>
        <dbReference type="EMBL" id="MBP1876375.1"/>
    </source>
</evidence>
<reference evidence="1" key="1">
    <citation type="submission" date="2021-03" db="EMBL/GenBank/DDBJ databases">
        <title>Genomic Encyclopedia of Type Strains, Phase IV (KMG-IV): sequencing the most valuable type-strain genomes for metagenomic binning, comparative biology and taxonomic classification.</title>
        <authorList>
            <person name="Goeker M."/>
        </authorList>
    </citation>
    <scope>NUCLEOTIDE SEQUENCE</scope>
    <source>
        <strain evidence="1">DSM 18131</strain>
    </source>
</reference>
<keyword evidence="1" id="KW-0547">Nucleotide-binding</keyword>
<evidence type="ECO:0000313" key="2">
    <source>
        <dbReference type="Proteomes" id="UP000823773"/>
    </source>
</evidence>
<dbReference type="EMBL" id="JAGGJR010000017">
    <property type="protein sequence ID" value="MBP1876375.1"/>
    <property type="molecule type" value="Genomic_DNA"/>
</dbReference>
<gene>
    <name evidence="1" type="ORF">J2Z19_006125</name>
</gene>
<dbReference type="Proteomes" id="UP000823773">
    <property type="component" value="Unassembled WGS sequence"/>
</dbReference>
<accession>A0ACC5T5I8</accession>
<protein>
    <submittedName>
        <fullName evidence="1">Peptide/nickel transport system ATP-binding protein</fullName>
    </submittedName>
</protein>
<proteinExistence type="predicted"/>
<comment type="caution">
    <text evidence="1">The sequence shown here is derived from an EMBL/GenBank/DDBJ whole genome shotgun (WGS) entry which is preliminary data.</text>
</comment>
<sequence>MTDNLLEVRDLRLDIVSGRVSHNVVDNVSFSIGRGEAYGLVGESGCGKSITALSIIGLLRKPLAVTGGALNFNGRDLRGLSKGALRRLRGEKIAMIFQEPMTALNPLSPVGRQIAEMFVLHKGATWKEAERLAIEALGNVQVPAPEERVKAYPHQMSGGMRQRVMIAIALACNPDLLIADEPTTALDVTVQAEILKLVKELCAARGTSVLMISHDLGVIANMCNRVGIMYAGRLVEERPVADLFLHPAHPYTDGLLKSLPQLGSRRLEGRKRLQEIEGTVPSIANFPPGCRFQPRCHRATSVCSAEIPPPSALSHDGFVKCFNHER</sequence>
<keyword evidence="2" id="KW-1185">Reference proteome</keyword>
<keyword evidence="1" id="KW-0067">ATP-binding</keyword>